<evidence type="ECO:0000256" key="1">
    <source>
        <dbReference type="SAM" id="MobiDB-lite"/>
    </source>
</evidence>
<feature type="domain" description="Peptidase M12A" evidence="2">
    <location>
        <begin position="190"/>
        <end position="311"/>
    </location>
</feature>
<gene>
    <name evidence="3" type="ORF">GBAR_LOCUS24692</name>
</gene>
<dbReference type="Gene3D" id="3.40.390.10">
    <property type="entry name" value="Collagenase (Catalytic Domain)"/>
    <property type="match status" value="1"/>
</dbReference>
<accession>A0AA35TAQ9</accession>
<keyword evidence="4" id="KW-1185">Reference proteome</keyword>
<name>A0AA35TAQ9_GEOBA</name>
<dbReference type="InterPro" id="IPR001506">
    <property type="entry name" value="Peptidase_M12A"/>
</dbReference>
<feature type="region of interest" description="Disordered" evidence="1">
    <location>
        <begin position="346"/>
        <end position="377"/>
    </location>
</feature>
<dbReference type="GO" id="GO:0004222">
    <property type="term" value="F:metalloendopeptidase activity"/>
    <property type="evidence" value="ECO:0007669"/>
    <property type="project" value="InterPro"/>
</dbReference>
<dbReference type="EMBL" id="CASHTH010003400">
    <property type="protein sequence ID" value="CAI8044533.1"/>
    <property type="molecule type" value="Genomic_DNA"/>
</dbReference>
<protein>
    <recommendedName>
        <fullName evidence="2">Peptidase M12A domain-containing protein</fullName>
    </recommendedName>
</protein>
<proteinExistence type="predicted"/>
<sequence length="480" mass="54031">MAGRGTEQYLAVQKNQDILERALMGAGAEKSLLTQYKSHGWVDQLANMKADELITNALTKIEIKVENYEVFIEMLQEVKVIKDAVDMIIEQCPLKSAKDMMCYTDWMTLVEKDDGRADELWVLTDEDLWLVGKTLKVRFLDDRIPAWPNDGRGHITEEEILKIANEWHQCGVEQGKDVVPEFVPCGADDTADIRVKFIVDSGCPRSKVGTAATRVKAGDPTMWLDLKSPDNCPSLYKRTIRHEFGHALDLKHEHQHPDAPPLTDPRKLKEYLTQRLPPAEIDEKIRVQWAALARGASQKSKYDKESVMHYLIPEVVRANKYVGPTELPIELSDCDKTNIVLFYSKDTGSGTDRDDGPGGSIVDDSGENGSKGNIKPEDFASFPRPKLVDLINIVGVRVKVKWRSIGLGLGFKDWELNGIYATKCRELDPPQECMTEGFSQWKSGLKSEYSWKKLAEVLVLPAVNEIELSGSYVPKLTNKK</sequence>
<evidence type="ECO:0000313" key="4">
    <source>
        <dbReference type="Proteomes" id="UP001174909"/>
    </source>
</evidence>
<evidence type="ECO:0000259" key="2">
    <source>
        <dbReference type="Pfam" id="PF01400"/>
    </source>
</evidence>
<evidence type="ECO:0000313" key="3">
    <source>
        <dbReference type="EMBL" id="CAI8044533.1"/>
    </source>
</evidence>
<dbReference type="Pfam" id="PF01400">
    <property type="entry name" value="Astacin"/>
    <property type="match status" value="1"/>
</dbReference>
<dbReference type="InterPro" id="IPR024079">
    <property type="entry name" value="MetalloPept_cat_dom_sf"/>
</dbReference>
<dbReference type="AlphaFoldDB" id="A0AA35TAQ9"/>
<dbReference type="GO" id="GO:0006508">
    <property type="term" value="P:proteolysis"/>
    <property type="evidence" value="ECO:0007669"/>
    <property type="project" value="InterPro"/>
</dbReference>
<organism evidence="3 4">
    <name type="scientific">Geodia barretti</name>
    <name type="common">Barrett's horny sponge</name>
    <dbReference type="NCBI Taxonomy" id="519541"/>
    <lineage>
        <taxon>Eukaryota</taxon>
        <taxon>Metazoa</taxon>
        <taxon>Porifera</taxon>
        <taxon>Demospongiae</taxon>
        <taxon>Heteroscleromorpha</taxon>
        <taxon>Tetractinellida</taxon>
        <taxon>Astrophorina</taxon>
        <taxon>Geodiidae</taxon>
        <taxon>Geodia</taxon>
    </lineage>
</organism>
<dbReference type="Proteomes" id="UP001174909">
    <property type="component" value="Unassembled WGS sequence"/>
</dbReference>
<dbReference type="SUPFAM" id="SSF55486">
    <property type="entry name" value="Metalloproteases ('zincins'), catalytic domain"/>
    <property type="match status" value="1"/>
</dbReference>
<reference evidence="3" key="1">
    <citation type="submission" date="2023-03" db="EMBL/GenBank/DDBJ databases">
        <authorList>
            <person name="Steffen K."/>
            <person name="Cardenas P."/>
        </authorList>
    </citation>
    <scope>NUCLEOTIDE SEQUENCE</scope>
</reference>
<comment type="caution">
    <text evidence="3">The sequence shown here is derived from an EMBL/GenBank/DDBJ whole genome shotgun (WGS) entry which is preliminary data.</text>
</comment>